<name>A0A848L0I0_9ACTN</name>
<dbReference type="CDD" id="cd05233">
    <property type="entry name" value="SDR_c"/>
    <property type="match status" value="1"/>
</dbReference>
<dbReference type="AlphaFoldDB" id="A0A848L0I0"/>
<dbReference type="Pfam" id="PF13561">
    <property type="entry name" value="adh_short_C2"/>
    <property type="match status" value="1"/>
</dbReference>
<dbReference type="SMART" id="SM00822">
    <property type="entry name" value="PKS_KR"/>
    <property type="match status" value="1"/>
</dbReference>
<dbReference type="InterPro" id="IPR057326">
    <property type="entry name" value="KR_dom"/>
</dbReference>
<comment type="similarity">
    <text evidence="1">Belongs to the short-chain dehydrogenases/reductases (SDR) family.</text>
</comment>
<dbReference type="FunFam" id="3.40.50.720:FF:000084">
    <property type="entry name" value="Short-chain dehydrogenase reductase"/>
    <property type="match status" value="1"/>
</dbReference>
<proteinExistence type="inferred from homology"/>
<evidence type="ECO:0000256" key="2">
    <source>
        <dbReference type="ARBA" id="ARBA00023002"/>
    </source>
</evidence>
<keyword evidence="2" id="KW-0560">Oxidoreductase</keyword>
<evidence type="ECO:0000256" key="1">
    <source>
        <dbReference type="ARBA" id="ARBA00006484"/>
    </source>
</evidence>
<dbReference type="InterPro" id="IPR020904">
    <property type="entry name" value="Sc_DH/Rdtase_CS"/>
</dbReference>
<dbReference type="PANTHER" id="PTHR24321">
    <property type="entry name" value="DEHYDROGENASES, SHORT CHAIN"/>
    <property type="match status" value="1"/>
</dbReference>
<dbReference type="GO" id="GO:0016491">
    <property type="term" value="F:oxidoreductase activity"/>
    <property type="evidence" value="ECO:0007669"/>
    <property type="project" value="UniProtKB-KW"/>
</dbReference>
<evidence type="ECO:0000313" key="6">
    <source>
        <dbReference type="Proteomes" id="UP000550729"/>
    </source>
</evidence>
<dbReference type="PROSITE" id="PS00061">
    <property type="entry name" value="ADH_SHORT"/>
    <property type="match status" value="1"/>
</dbReference>
<evidence type="ECO:0000259" key="4">
    <source>
        <dbReference type="SMART" id="SM00822"/>
    </source>
</evidence>
<sequence>MNDFTGKVAMITGAGRGIGAATARVFADAGAAVAICDVLDDDAEETAAAIRRGGGAAISIHTDVSDGRSVQSAVAHVLEKYGRLDFAHNNAGTFSPAPLADVSEEDFRKVIAVNLTGVFLCMKYQIPHLVETSGAIVNTASVWSMAGAPNQSAYSASKHGVVGLTRTAAIDYGERGIRVNAVAPGPIATAMTASVPTEIMESVVSRTTLSRYGQPDEIGKVVAWLCSSEASYLNGAVVPVDGGWLAA</sequence>
<protein>
    <submittedName>
        <fullName evidence="5">SDR family oxidoreductase</fullName>
    </submittedName>
</protein>
<reference evidence="5 6" key="1">
    <citation type="submission" date="2020-04" db="EMBL/GenBank/DDBJ databases">
        <title>Gordonia sp. nov. TBRC 11910.</title>
        <authorList>
            <person name="Suriyachadkun C."/>
        </authorList>
    </citation>
    <scope>NUCLEOTIDE SEQUENCE [LARGE SCALE GENOMIC DNA]</scope>
    <source>
        <strain evidence="5 6">TBRC 11910</strain>
    </source>
</reference>
<dbReference type="SUPFAM" id="SSF51735">
    <property type="entry name" value="NAD(P)-binding Rossmann-fold domains"/>
    <property type="match status" value="1"/>
</dbReference>
<accession>A0A848L0I0</accession>
<feature type="domain" description="Ketoreductase" evidence="4">
    <location>
        <begin position="7"/>
        <end position="199"/>
    </location>
</feature>
<dbReference type="InterPro" id="IPR002347">
    <property type="entry name" value="SDR_fam"/>
</dbReference>
<keyword evidence="6" id="KW-1185">Reference proteome</keyword>
<gene>
    <name evidence="5" type="ORF">HH308_12290</name>
</gene>
<dbReference type="Proteomes" id="UP000550729">
    <property type="component" value="Unassembled WGS sequence"/>
</dbReference>
<dbReference type="NCBIfam" id="NF005559">
    <property type="entry name" value="PRK07231.1"/>
    <property type="match status" value="1"/>
</dbReference>
<dbReference type="PRINTS" id="PR00081">
    <property type="entry name" value="GDHRDH"/>
</dbReference>
<comment type="caution">
    <text evidence="5">The sequence shown here is derived from an EMBL/GenBank/DDBJ whole genome shotgun (WGS) entry which is preliminary data.</text>
</comment>
<dbReference type="InterPro" id="IPR036291">
    <property type="entry name" value="NAD(P)-bd_dom_sf"/>
</dbReference>
<dbReference type="RefSeq" id="WP_170194499.1">
    <property type="nucleotide sequence ID" value="NZ_JABBNB010000011.1"/>
</dbReference>
<dbReference type="PRINTS" id="PR00080">
    <property type="entry name" value="SDRFAMILY"/>
</dbReference>
<evidence type="ECO:0000313" key="5">
    <source>
        <dbReference type="EMBL" id="NMO01991.1"/>
    </source>
</evidence>
<dbReference type="PANTHER" id="PTHR24321:SF8">
    <property type="entry name" value="ESTRADIOL 17-BETA-DEHYDROGENASE 8-RELATED"/>
    <property type="match status" value="1"/>
</dbReference>
<evidence type="ECO:0000256" key="3">
    <source>
        <dbReference type="ARBA" id="ARBA00023027"/>
    </source>
</evidence>
<dbReference type="Gene3D" id="3.40.50.720">
    <property type="entry name" value="NAD(P)-binding Rossmann-like Domain"/>
    <property type="match status" value="1"/>
</dbReference>
<organism evidence="5 6">
    <name type="scientific">Gordonia asplenii</name>
    <dbReference type="NCBI Taxonomy" id="2725283"/>
    <lineage>
        <taxon>Bacteria</taxon>
        <taxon>Bacillati</taxon>
        <taxon>Actinomycetota</taxon>
        <taxon>Actinomycetes</taxon>
        <taxon>Mycobacteriales</taxon>
        <taxon>Gordoniaceae</taxon>
        <taxon>Gordonia</taxon>
    </lineage>
</organism>
<keyword evidence="3" id="KW-0520">NAD</keyword>
<dbReference type="EMBL" id="JABBNB010000011">
    <property type="protein sequence ID" value="NMO01991.1"/>
    <property type="molecule type" value="Genomic_DNA"/>
</dbReference>